<proteinExistence type="predicted"/>
<accession>A0A2P5GMT1</accession>
<evidence type="ECO:0000313" key="4">
    <source>
        <dbReference type="Proteomes" id="UP000237073"/>
    </source>
</evidence>
<dbReference type="EMBL" id="PQGD01000012">
    <property type="protein sequence ID" value="POP47430.1"/>
    <property type="molecule type" value="Genomic_DNA"/>
</dbReference>
<evidence type="ECO:0000313" key="3">
    <source>
        <dbReference type="EMBL" id="POP47430.1"/>
    </source>
</evidence>
<organism evidence="3 5">
    <name type="scientific">Superficieibacter electus</name>
    <dbReference type="NCBI Taxonomy" id="2022662"/>
    <lineage>
        <taxon>Bacteria</taxon>
        <taxon>Pseudomonadati</taxon>
        <taxon>Pseudomonadota</taxon>
        <taxon>Gammaproteobacteria</taxon>
        <taxon>Enterobacterales</taxon>
        <taxon>Enterobacteriaceae</taxon>
        <taxon>Superficieibacter</taxon>
    </lineage>
</organism>
<evidence type="ECO:0000313" key="5">
    <source>
        <dbReference type="Proteomes" id="UP000247005"/>
    </source>
</evidence>
<gene>
    <name evidence="3" type="ORF">CHU32_15650</name>
    <name evidence="2" type="ORF">CHU33_12115</name>
</gene>
<sequence length="242" mass="28245">MRHVVKHGRGSGELSRQNLEPPQTQEDAGTRWKRFGSHNKQMLLHFLLNEQYHLCCYSEIRADLRGLGYHIEHVENKSQRPERTFDYQNLAASALDSENGLYQYGENAFGGHAQGKSRSVDIAEFIHCHISDCSRYFAYLSDGRIVPVESLNAQEKAKAQYTITLLNLNSGFLQTERRNHWRELEQLFDEHINKGWDLQQLLRLDLVPTADHKLHEFFSITRQFFRQEAEQVLQNHAPELIE</sequence>
<feature type="region of interest" description="Disordered" evidence="1">
    <location>
        <begin position="1"/>
        <end position="29"/>
    </location>
</feature>
<keyword evidence="4" id="KW-1185">Reference proteome</keyword>
<dbReference type="Proteomes" id="UP000247005">
    <property type="component" value="Unassembled WGS sequence"/>
</dbReference>
<reference evidence="4 5" key="1">
    <citation type="submission" date="2018-01" db="EMBL/GenBank/DDBJ databases">
        <title>Superficieibacter electus gen. nov., sp. nov., an extended-spectrum beta-lactamase possessing member of the Enterobacteriaceae family, isolated from intensive care unit surfaces.</title>
        <authorList>
            <person name="Potter R.F."/>
            <person name="D'Souza A.W."/>
        </authorList>
    </citation>
    <scope>NUCLEOTIDE SEQUENCE [LARGE SCALE GENOMIC DNA]</scope>
    <source>
        <strain evidence="3 5">BP-1</strain>
        <strain evidence="2 4">BP-2</strain>
    </source>
</reference>
<protein>
    <submittedName>
        <fullName evidence="3">TIGR02646 family protein</fullName>
    </submittedName>
</protein>
<feature type="compositionally biased region" description="Polar residues" evidence="1">
    <location>
        <begin position="14"/>
        <end position="27"/>
    </location>
</feature>
<comment type="caution">
    <text evidence="3">The sequence shown here is derived from an EMBL/GenBank/DDBJ whole genome shotgun (WGS) entry which is preliminary data.</text>
</comment>
<evidence type="ECO:0000313" key="2">
    <source>
        <dbReference type="EMBL" id="POP44681.1"/>
    </source>
</evidence>
<dbReference type="EMBL" id="PQGE01000009">
    <property type="protein sequence ID" value="POP44681.1"/>
    <property type="molecule type" value="Genomic_DNA"/>
</dbReference>
<name>A0A2P5GMT1_9ENTR</name>
<dbReference type="InterPro" id="IPR013467">
    <property type="entry name" value="HNH78-like"/>
</dbReference>
<evidence type="ECO:0000256" key="1">
    <source>
        <dbReference type="SAM" id="MobiDB-lite"/>
    </source>
</evidence>
<dbReference type="RefSeq" id="WP_103676338.1">
    <property type="nucleotide sequence ID" value="NZ_PQGD01000012.1"/>
</dbReference>
<dbReference type="AlphaFoldDB" id="A0A2P5GMT1"/>
<dbReference type="NCBIfam" id="TIGR02646">
    <property type="entry name" value="retron system putative HNH endonuclease"/>
    <property type="match status" value="1"/>
</dbReference>
<dbReference type="Proteomes" id="UP000237073">
    <property type="component" value="Unassembled WGS sequence"/>
</dbReference>
<dbReference type="OrthoDB" id="6975485at2"/>